<keyword evidence="3" id="KW-1185">Reference proteome</keyword>
<protein>
    <recommendedName>
        <fullName evidence="4">Zinc finger protein</fullName>
    </recommendedName>
</protein>
<evidence type="ECO:0000313" key="2">
    <source>
        <dbReference type="EMBL" id="GAA2334113.1"/>
    </source>
</evidence>
<dbReference type="RefSeq" id="WP_344126462.1">
    <property type="nucleotide sequence ID" value="NZ_BAAARA010000002.1"/>
</dbReference>
<name>A0ABP5SLI4_9PSEU</name>
<comment type="caution">
    <text evidence="2">The sequence shown here is derived from an EMBL/GenBank/DDBJ whole genome shotgun (WGS) entry which is preliminary data.</text>
</comment>
<accession>A0ABP5SLI4</accession>
<dbReference type="Pfam" id="PF16827">
    <property type="entry name" value="zf-HC3"/>
    <property type="match status" value="1"/>
</dbReference>
<evidence type="ECO:0000256" key="1">
    <source>
        <dbReference type="SAM" id="MobiDB-lite"/>
    </source>
</evidence>
<evidence type="ECO:0000313" key="3">
    <source>
        <dbReference type="Proteomes" id="UP001501218"/>
    </source>
</evidence>
<organism evidence="2 3">
    <name type="scientific">Saccharopolyspora halophila</name>
    <dbReference type="NCBI Taxonomy" id="405551"/>
    <lineage>
        <taxon>Bacteria</taxon>
        <taxon>Bacillati</taxon>
        <taxon>Actinomycetota</taxon>
        <taxon>Actinomycetes</taxon>
        <taxon>Pseudonocardiales</taxon>
        <taxon>Pseudonocardiaceae</taxon>
        <taxon>Saccharopolyspora</taxon>
    </lineage>
</organism>
<dbReference type="Proteomes" id="UP001501218">
    <property type="component" value="Unassembled WGS sequence"/>
</dbReference>
<evidence type="ECO:0008006" key="4">
    <source>
        <dbReference type="Google" id="ProtNLM"/>
    </source>
</evidence>
<feature type="region of interest" description="Disordered" evidence="1">
    <location>
        <begin position="1"/>
        <end position="25"/>
    </location>
</feature>
<proteinExistence type="predicted"/>
<sequence>MFRPHPFSWRPGADRVRHATTQDMPRDGARFESLCGVTTTADCGEAAWLHPTCDACNAEAHRVAGVPMPLANAR</sequence>
<dbReference type="InterPro" id="IPR031795">
    <property type="entry name" value="Zf-HC3"/>
</dbReference>
<dbReference type="EMBL" id="BAAARA010000002">
    <property type="protein sequence ID" value="GAA2334113.1"/>
    <property type="molecule type" value="Genomic_DNA"/>
</dbReference>
<reference evidence="3" key="1">
    <citation type="journal article" date="2019" name="Int. J. Syst. Evol. Microbiol.">
        <title>The Global Catalogue of Microorganisms (GCM) 10K type strain sequencing project: providing services to taxonomists for standard genome sequencing and annotation.</title>
        <authorList>
            <consortium name="The Broad Institute Genomics Platform"/>
            <consortium name="The Broad Institute Genome Sequencing Center for Infectious Disease"/>
            <person name="Wu L."/>
            <person name="Ma J."/>
        </authorList>
    </citation>
    <scope>NUCLEOTIDE SEQUENCE [LARGE SCALE GENOMIC DNA]</scope>
    <source>
        <strain evidence="3">JCM 16221</strain>
    </source>
</reference>
<gene>
    <name evidence="2" type="ORF">GCM10009854_07070</name>
</gene>